<gene>
    <name evidence="4" type="ORF">GCM10022252_10130</name>
</gene>
<dbReference type="InterPro" id="IPR042099">
    <property type="entry name" value="ANL_N_sf"/>
</dbReference>
<dbReference type="Proteomes" id="UP001501251">
    <property type="component" value="Unassembled WGS sequence"/>
</dbReference>
<organism evidence="4 5">
    <name type="scientific">Streptosporangium oxazolinicum</name>
    <dbReference type="NCBI Taxonomy" id="909287"/>
    <lineage>
        <taxon>Bacteria</taxon>
        <taxon>Bacillati</taxon>
        <taxon>Actinomycetota</taxon>
        <taxon>Actinomycetes</taxon>
        <taxon>Streptosporangiales</taxon>
        <taxon>Streptosporangiaceae</taxon>
        <taxon>Streptosporangium</taxon>
    </lineage>
</organism>
<dbReference type="PROSITE" id="PS00455">
    <property type="entry name" value="AMP_BINDING"/>
    <property type="match status" value="1"/>
</dbReference>
<dbReference type="Pfam" id="PF13193">
    <property type="entry name" value="AMP-binding_C"/>
    <property type="match status" value="1"/>
</dbReference>
<protein>
    <recommendedName>
        <fullName evidence="6">Amino acid adenylation domain-containing protein</fullName>
    </recommendedName>
</protein>
<dbReference type="InterPro" id="IPR000873">
    <property type="entry name" value="AMP-dep_synth/lig_dom"/>
</dbReference>
<dbReference type="RefSeq" id="WP_344915399.1">
    <property type="nucleotide sequence ID" value="NZ_BAABAQ010000001.1"/>
</dbReference>
<dbReference type="Pfam" id="PF00501">
    <property type="entry name" value="AMP-binding"/>
    <property type="match status" value="1"/>
</dbReference>
<feature type="compositionally biased region" description="Pro residues" evidence="1">
    <location>
        <begin position="526"/>
        <end position="536"/>
    </location>
</feature>
<feature type="region of interest" description="Disordered" evidence="1">
    <location>
        <begin position="520"/>
        <end position="544"/>
    </location>
</feature>
<evidence type="ECO:0000313" key="4">
    <source>
        <dbReference type="EMBL" id="GAA4183153.1"/>
    </source>
</evidence>
<sequence length="544" mass="58620">MNDLEREAGTDRQPPVLRAVADRIRRTPDAEAVTFHGSSVTYRELWTRSELVARRLAGFGAGVGTRVGLHLDRSIELVTALVGVMRAGCVAVPLDPAYPVDRLRYMCADAGADLVVGHAGHLERLGGLRPLVADGPLVYATRLAEDERASRAAEPDAPLPSVSGEDLAYVMYTSGSTGRPKGVLFEHRNLANLIAWQTAASGCAEGDRTLQFSPAAFDVIYQEVLTTLGEGGTVVCCTEDERLDPQFLWELIARERVNRLFVPFAMLRSLALFADDVTPDVHPLREIYSTGEQMQCGGRLRAMFARLPGCRLANQWGTTETHVATCQWLPEDVAEWPPLPSIGRPIRGTRIHVCDEDGRPLPPGETGELWIAGECVGPGFVNLPDRTARSYVPDPLDPAVRAYRTGDLGRVGEDGDIEFLGRRDGQVKLRGFRVELGEIETLLTSMPSVAEAVVAVVGEDAEDRHLRAFVVTTSLPFDRAEALAVLRDKVPAHMVPSYVEVVASFPRTPSGKLDRLAVATSATVPGSPPSSGPGPVPGSSAGAA</sequence>
<comment type="caution">
    <text evidence="4">The sequence shown here is derived from an EMBL/GenBank/DDBJ whole genome shotgun (WGS) entry which is preliminary data.</text>
</comment>
<dbReference type="InterPro" id="IPR020845">
    <property type="entry name" value="AMP-binding_CS"/>
</dbReference>
<dbReference type="InterPro" id="IPR025110">
    <property type="entry name" value="AMP-bd_C"/>
</dbReference>
<feature type="domain" description="AMP-binding enzyme C-terminal" evidence="3">
    <location>
        <begin position="438"/>
        <end position="512"/>
    </location>
</feature>
<evidence type="ECO:0000313" key="5">
    <source>
        <dbReference type="Proteomes" id="UP001501251"/>
    </source>
</evidence>
<dbReference type="SUPFAM" id="SSF56801">
    <property type="entry name" value="Acetyl-CoA synthetase-like"/>
    <property type="match status" value="1"/>
</dbReference>
<evidence type="ECO:0000259" key="3">
    <source>
        <dbReference type="Pfam" id="PF13193"/>
    </source>
</evidence>
<dbReference type="PRINTS" id="PR00154">
    <property type="entry name" value="AMPBINDING"/>
</dbReference>
<dbReference type="Gene3D" id="3.40.50.12780">
    <property type="entry name" value="N-terminal domain of ligase-like"/>
    <property type="match status" value="1"/>
</dbReference>
<dbReference type="InterPro" id="IPR020459">
    <property type="entry name" value="AMP-binding"/>
</dbReference>
<name>A0ABP8AFQ3_9ACTN</name>
<dbReference type="PANTHER" id="PTHR45527">
    <property type="entry name" value="NONRIBOSOMAL PEPTIDE SYNTHETASE"/>
    <property type="match status" value="1"/>
</dbReference>
<evidence type="ECO:0000259" key="2">
    <source>
        <dbReference type="Pfam" id="PF00501"/>
    </source>
</evidence>
<evidence type="ECO:0000256" key="1">
    <source>
        <dbReference type="SAM" id="MobiDB-lite"/>
    </source>
</evidence>
<feature type="domain" description="AMP-dependent synthetase/ligase" evidence="2">
    <location>
        <begin position="22"/>
        <end position="380"/>
    </location>
</feature>
<accession>A0ABP8AFQ3</accession>
<dbReference type="EMBL" id="BAABAQ010000001">
    <property type="protein sequence ID" value="GAA4183153.1"/>
    <property type="molecule type" value="Genomic_DNA"/>
</dbReference>
<keyword evidence="5" id="KW-1185">Reference proteome</keyword>
<dbReference type="NCBIfam" id="TIGR01733">
    <property type="entry name" value="AA-adenyl-dom"/>
    <property type="match status" value="1"/>
</dbReference>
<dbReference type="InterPro" id="IPR045851">
    <property type="entry name" value="AMP-bd_C_sf"/>
</dbReference>
<dbReference type="Gene3D" id="3.30.300.30">
    <property type="match status" value="1"/>
</dbReference>
<dbReference type="PANTHER" id="PTHR45527:SF1">
    <property type="entry name" value="FATTY ACID SYNTHASE"/>
    <property type="match status" value="1"/>
</dbReference>
<dbReference type="InterPro" id="IPR010071">
    <property type="entry name" value="AA_adenyl_dom"/>
</dbReference>
<proteinExistence type="predicted"/>
<evidence type="ECO:0008006" key="6">
    <source>
        <dbReference type="Google" id="ProtNLM"/>
    </source>
</evidence>
<reference evidence="5" key="1">
    <citation type="journal article" date="2019" name="Int. J. Syst. Evol. Microbiol.">
        <title>The Global Catalogue of Microorganisms (GCM) 10K type strain sequencing project: providing services to taxonomists for standard genome sequencing and annotation.</title>
        <authorList>
            <consortium name="The Broad Institute Genomics Platform"/>
            <consortium name="The Broad Institute Genome Sequencing Center for Infectious Disease"/>
            <person name="Wu L."/>
            <person name="Ma J."/>
        </authorList>
    </citation>
    <scope>NUCLEOTIDE SEQUENCE [LARGE SCALE GENOMIC DNA]</scope>
    <source>
        <strain evidence="5">JCM 17388</strain>
    </source>
</reference>